<proteinExistence type="predicted"/>
<dbReference type="InterPro" id="IPR036875">
    <property type="entry name" value="Znf_CCHC_sf"/>
</dbReference>
<dbReference type="Gene3D" id="4.10.60.10">
    <property type="entry name" value="Zinc finger, CCHC-type"/>
    <property type="match status" value="1"/>
</dbReference>
<dbReference type="Proteomes" id="UP000694380">
    <property type="component" value="Unplaced"/>
</dbReference>
<dbReference type="Ensembl" id="ENSCPBT00000037319.1">
    <property type="protein sequence ID" value="ENSCPBP00000031713.1"/>
    <property type="gene ID" value="ENSCPBG00000022271.1"/>
</dbReference>
<dbReference type="InterPro" id="IPR001878">
    <property type="entry name" value="Znf_CCHC"/>
</dbReference>
<dbReference type="SUPFAM" id="SSF57756">
    <property type="entry name" value="Retrovirus zinc finger-like domains"/>
    <property type="match status" value="1"/>
</dbReference>
<keyword evidence="1" id="KW-0863">Zinc-finger</keyword>
<sequence length="331" mass="38265">MVQTEIKTMAMLTEPLEPFEETLVQWHVYTERFELFVMANDMAEKKKVPIFLSVVGPKTYSLPCSLLHPVKPETKSYSDIVEILGSHFPPKPLVIAERYRFHKSDQKEDETVVQFVATLRKLAEHCEFKEMLNDALRDRLVCGLYSEAVWKRLLTEAQLTLQKAVDIAVSMELATKEAQSIGASPRVHKVSQEPTHKTVGSQECNRCGKPGHQASECWCKDRVCRHCGKKGHIECACKQKKKRSGLADQKGNPAYPRSKPRMTKVTPHRKRKCRCTFCLWQWAHMNTGEPRCWTANLYAWNWTPVQLSHWSPRLCIKKSYSIFCLRQQKLF</sequence>
<dbReference type="InterPro" id="IPR050951">
    <property type="entry name" value="Retrovirus_Pol_polyprotein"/>
</dbReference>
<evidence type="ECO:0000313" key="4">
    <source>
        <dbReference type="Proteomes" id="UP000694380"/>
    </source>
</evidence>
<accession>A0A8C3IEG0</accession>
<dbReference type="PROSITE" id="PS50158">
    <property type="entry name" value="ZF_CCHC"/>
    <property type="match status" value="1"/>
</dbReference>
<evidence type="ECO:0000259" key="2">
    <source>
        <dbReference type="PROSITE" id="PS50158"/>
    </source>
</evidence>
<dbReference type="SMART" id="SM00343">
    <property type="entry name" value="ZnF_C2HC"/>
    <property type="match status" value="2"/>
</dbReference>
<protein>
    <recommendedName>
        <fullName evidence="2">CCHC-type domain-containing protein</fullName>
    </recommendedName>
</protein>
<dbReference type="GeneTree" id="ENSGT00940000165756"/>
<reference evidence="3" key="2">
    <citation type="submission" date="2025-09" db="UniProtKB">
        <authorList>
            <consortium name="Ensembl"/>
        </authorList>
    </citation>
    <scope>IDENTIFICATION</scope>
</reference>
<name>A0A8C3IEG0_CHRPI</name>
<feature type="domain" description="CCHC-type" evidence="2">
    <location>
        <begin position="204"/>
        <end position="217"/>
    </location>
</feature>
<keyword evidence="4" id="KW-1185">Reference proteome</keyword>
<keyword evidence="1" id="KW-0479">Metal-binding</keyword>
<dbReference type="GO" id="GO:0008270">
    <property type="term" value="F:zinc ion binding"/>
    <property type="evidence" value="ECO:0007669"/>
    <property type="project" value="UniProtKB-KW"/>
</dbReference>
<dbReference type="PANTHER" id="PTHR37984">
    <property type="entry name" value="PROTEIN CBG26694"/>
    <property type="match status" value="1"/>
</dbReference>
<evidence type="ECO:0000313" key="3">
    <source>
        <dbReference type="Ensembl" id="ENSCPBP00000031713.1"/>
    </source>
</evidence>
<dbReference type="OMA" id="INEKCHA"/>
<dbReference type="PANTHER" id="PTHR37984:SF13">
    <property type="entry name" value="RIBONUCLEASE H"/>
    <property type="match status" value="1"/>
</dbReference>
<dbReference type="GO" id="GO:0003676">
    <property type="term" value="F:nucleic acid binding"/>
    <property type="evidence" value="ECO:0007669"/>
    <property type="project" value="InterPro"/>
</dbReference>
<keyword evidence="1" id="KW-0862">Zinc</keyword>
<organism evidence="3 4">
    <name type="scientific">Chrysemys picta bellii</name>
    <name type="common">Western painted turtle</name>
    <name type="synonym">Emys bellii</name>
    <dbReference type="NCBI Taxonomy" id="8478"/>
    <lineage>
        <taxon>Eukaryota</taxon>
        <taxon>Metazoa</taxon>
        <taxon>Chordata</taxon>
        <taxon>Craniata</taxon>
        <taxon>Vertebrata</taxon>
        <taxon>Euteleostomi</taxon>
        <taxon>Archelosauria</taxon>
        <taxon>Testudinata</taxon>
        <taxon>Testudines</taxon>
        <taxon>Cryptodira</taxon>
        <taxon>Durocryptodira</taxon>
        <taxon>Testudinoidea</taxon>
        <taxon>Emydidae</taxon>
        <taxon>Chrysemys</taxon>
    </lineage>
</organism>
<dbReference type="AlphaFoldDB" id="A0A8C3IEG0"/>
<reference evidence="3" key="1">
    <citation type="submission" date="2025-08" db="UniProtKB">
        <authorList>
            <consortium name="Ensembl"/>
        </authorList>
    </citation>
    <scope>IDENTIFICATION</scope>
</reference>
<evidence type="ECO:0000256" key="1">
    <source>
        <dbReference type="PROSITE-ProRule" id="PRU00047"/>
    </source>
</evidence>